<protein>
    <submittedName>
        <fullName evidence="2">Uncharacterized protein</fullName>
    </submittedName>
</protein>
<evidence type="ECO:0000256" key="1">
    <source>
        <dbReference type="SAM" id="MobiDB-lite"/>
    </source>
</evidence>
<reference evidence="2" key="2">
    <citation type="journal article" date="2015" name="Data Brief">
        <title>Shoot transcriptome of the giant reed, Arundo donax.</title>
        <authorList>
            <person name="Barrero R.A."/>
            <person name="Guerrero F.D."/>
            <person name="Moolhuijzen P."/>
            <person name="Goolsby J.A."/>
            <person name="Tidwell J."/>
            <person name="Bellgard S.E."/>
            <person name="Bellgard M.I."/>
        </authorList>
    </citation>
    <scope>NUCLEOTIDE SEQUENCE</scope>
    <source>
        <tissue evidence="2">Shoot tissue taken approximately 20 cm above the soil surface</tissue>
    </source>
</reference>
<accession>A0A0A8ZBT1</accession>
<name>A0A0A8ZBT1_ARUDO</name>
<organism evidence="2">
    <name type="scientific">Arundo donax</name>
    <name type="common">Giant reed</name>
    <name type="synonym">Donax arundinaceus</name>
    <dbReference type="NCBI Taxonomy" id="35708"/>
    <lineage>
        <taxon>Eukaryota</taxon>
        <taxon>Viridiplantae</taxon>
        <taxon>Streptophyta</taxon>
        <taxon>Embryophyta</taxon>
        <taxon>Tracheophyta</taxon>
        <taxon>Spermatophyta</taxon>
        <taxon>Magnoliopsida</taxon>
        <taxon>Liliopsida</taxon>
        <taxon>Poales</taxon>
        <taxon>Poaceae</taxon>
        <taxon>PACMAD clade</taxon>
        <taxon>Arundinoideae</taxon>
        <taxon>Arundineae</taxon>
        <taxon>Arundo</taxon>
    </lineage>
</organism>
<evidence type="ECO:0000313" key="2">
    <source>
        <dbReference type="EMBL" id="JAD32332.1"/>
    </source>
</evidence>
<dbReference type="EMBL" id="GBRH01265563">
    <property type="protein sequence ID" value="JAD32332.1"/>
    <property type="molecule type" value="Transcribed_RNA"/>
</dbReference>
<feature type="compositionally biased region" description="Polar residues" evidence="1">
    <location>
        <begin position="1"/>
        <end position="30"/>
    </location>
</feature>
<sequence length="50" mass="5433">MTDFSADSTRLMKSNSFPDCTSIMTTSDKGLSSEPDIDCHESQAMQAKVS</sequence>
<proteinExistence type="predicted"/>
<reference evidence="2" key="1">
    <citation type="submission" date="2014-09" db="EMBL/GenBank/DDBJ databases">
        <authorList>
            <person name="Magalhaes I.L.F."/>
            <person name="Oliveira U."/>
            <person name="Santos F.R."/>
            <person name="Vidigal T.H.D.A."/>
            <person name="Brescovit A.D."/>
            <person name="Santos A.J."/>
        </authorList>
    </citation>
    <scope>NUCLEOTIDE SEQUENCE</scope>
    <source>
        <tissue evidence="2">Shoot tissue taken approximately 20 cm above the soil surface</tissue>
    </source>
</reference>
<feature type="region of interest" description="Disordered" evidence="1">
    <location>
        <begin position="1"/>
        <end position="50"/>
    </location>
</feature>
<dbReference type="AlphaFoldDB" id="A0A0A8ZBT1"/>